<dbReference type="Proteomes" id="UP000702425">
    <property type="component" value="Unassembled WGS sequence"/>
</dbReference>
<feature type="domain" description="HNH" evidence="1">
    <location>
        <begin position="2"/>
        <end position="33"/>
    </location>
</feature>
<keyword evidence="3" id="KW-1185">Reference proteome</keyword>
<comment type="caution">
    <text evidence="2">The sequence shown here is derived from an EMBL/GenBank/DDBJ whole genome shotgun (WGS) entry which is preliminary data.</text>
</comment>
<dbReference type="Pfam" id="PF01844">
    <property type="entry name" value="HNH"/>
    <property type="match status" value="1"/>
</dbReference>
<evidence type="ECO:0000259" key="1">
    <source>
        <dbReference type="Pfam" id="PF01844"/>
    </source>
</evidence>
<protein>
    <recommendedName>
        <fullName evidence="1">HNH domain-containing protein</fullName>
    </recommendedName>
</protein>
<evidence type="ECO:0000313" key="2">
    <source>
        <dbReference type="EMBL" id="NQE38673.1"/>
    </source>
</evidence>
<sequence length="74" mass="8380">MEIDDIKPKSQGGKDQYDNFQLLHRHCHDTKTASDGCYGACVKSWVKEEPDEVKVSSPVRAVRFYETSLYGLGD</sequence>
<dbReference type="CDD" id="cd00085">
    <property type="entry name" value="HNHc"/>
    <property type="match status" value="1"/>
</dbReference>
<evidence type="ECO:0000313" key="3">
    <source>
        <dbReference type="Proteomes" id="UP000702425"/>
    </source>
</evidence>
<dbReference type="InterPro" id="IPR003615">
    <property type="entry name" value="HNH_nuc"/>
</dbReference>
<dbReference type="EMBL" id="SRRZ01000312">
    <property type="protein sequence ID" value="NQE38673.1"/>
    <property type="molecule type" value="Genomic_DNA"/>
</dbReference>
<dbReference type="InterPro" id="IPR002711">
    <property type="entry name" value="HNH"/>
</dbReference>
<dbReference type="Gene3D" id="1.10.30.50">
    <property type="match status" value="1"/>
</dbReference>
<accession>A0ABX2D939</accession>
<gene>
    <name evidence="2" type="ORF">E5S67_06458</name>
</gene>
<reference evidence="2 3" key="1">
    <citation type="journal article" date="2020" name="Sci. Rep.">
        <title>A novel cyanobacterial geosmin producer, revising GeoA distribution and dispersion patterns in Bacteria.</title>
        <authorList>
            <person name="Churro C."/>
            <person name="Semedo-Aguiar A.P."/>
            <person name="Silva A.D."/>
            <person name="Pereira-Leal J.B."/>
            <person name="Leite R.B."/>
        </authorList>
    </citation>
    <scope>NUCLEOTIDE SEQUENCE [LARGE SCALE GENOMIC DNA]</scope>
    <source>
        <strain evidence="2 3">IPMA8</strain>
    </source>
</reference>
<name>A0ABX2D939_9CYAN</name>
<proteinExistence type="predicted"/>
<organism evidence="2 3">
    <name type="scientific">Microcoleus asticus IPMA8</name>
    <dbReference type="NCBI Taxonomy" id="2563858"/>
    <lineage>
        <taxon>Bacteria</taxon>
        <taxon>Bacillati</taxon>
        <taxon>Cyanobacteriota</taxon>
        <taxon>Cyanophyceae</taxon>
        <taxon>Oscillatoriophycideae</taxon>
        <taxon>Oscillatoriales</taxon>
        <taxon>Microcoleaceae</taxon>
        <taxon>Microcoleus</taxon>
        <taxon>Microcoleus asticus</taxon>
    </lineage>
</organism>